<sequence length="84" mass="9159">MKDKEVSGAAPCPGRGGCRLCVPQTCEAPCVVGVYLWNRRRSTPPERRIYIGSSTISALSALSLLDAICGTDEYINQQEDIKKN</sequence>
<evidence type="ECO:0000313" key="2">
    <source>
        <dbReference type="Proteomes" id="UP001164746"/>
    </source>
</evidence>
<name>A0ABY7F4K6_MYAAR</name>
<keyword evidence="2" id="KW-1185">Reference proteome</keyword>
<dbReference type="EMBL" id="CP111021">
    <property type="protein sequence ID" value="WAR16547.1"/>
    <property type="molecule type" value="Genomic_DNA"/>
</dbReference>
<evidence type="ECO:0000313" key="1">
    <source>
        <dbReference type="EMBL" id="WAR16547.1"/>
    </source>
</evidence>
<proteinExistence type="predicted"/>
<accession>A0ABY7F4K6</accession>
<gene>
    <name evidence="1" type="ORF">MAR_031141</name>
</gene>
<reference evidence="1" key="1">
    <citation type="submission" date="2022-11" db="EMBL/GenBank/DDBJ databases">
        <title>Centuries of genome instability and evolution in soft-shell clam transmissible cancer (bioRxiv).</title>
        <authorList>
            <person name="Hart S.F.M."/>
            <person name="Yonemitsu M.A."/>
            <person name="Giersch R.M."/>
            <person name="Beal B.F."/>
            <person name="Arriagada G."/>
            <person name="Davis B.W."/>
            <person name="Ostrander E.A."/>
            <person name="Goff S.P."/>
            <person name="Metzger M.J."/>
        </authorList>
    </citation>
    <scope>NUCLEOTIDE SEQUENCE</scope>
    <source>
        <strain evidence="1">MELC-2E11</strain>
        <tissue evidence="1">Siphon/mantle</tissue>
    </source>
</reference>
<organism evidence="1 2">
    <name type="scientific">Mya arenaria</name>
    <name type="common">Soft-shell clam</name>
    <dbReference type="NCBI Taxonomy" id="6604"/>
    <lineage>
        <taxon>Eukaryota</taxon>
        <taxon>Metazoa</taxon>
        <taxon>Spiralia</taxon>
        <taxon>Lophotrochozoa</taxon>
        <taxon>Mollusca</taxon>
        <taxon>Bivalvia</taxon>
        <taxon>Autobranchia</taxon>
        <taxon>Heteroconchia</taxon>
        <taxon>Euheterodonta</taxon>
        <taxon>Imparidentia</taxon>
        <taxon>Neoheterodontei</taxon>
        <taxon>Myida</taxon>
        <taxon>Myoidea</taxon>
        <taxon>Myidae</taxon>
        <taxon>Mya</taxon>
    </lineage>
</organism>
<dbReference type="Proteomes" id="UP001164746">
    <property type="component" value="Chromosome 10"/>
</dbReference>
<protein>
    <submittedName>
        <fullName evidence="1">Uncharacterized protein</fullName>
    </submittedName>
</protein>